<dbReference type="PANTHER" id="PTHR43005">
    <property type="entry name" value="BLR7065 PROTEIN"/>
    <property type="match status" value="1"/>
</dbReference>
<evidence type="ECO:0000313" key="9">
    <source>
        <dbReference type="EMBL" id="MCR8630984.1"/>
    </source>
</evidence>
<comment type="similarity">
    <text evidence="7">Belongs to the binding-protein-dependent transport system permease family.</text>
</comment>
<evidence type="ECO:0000256" key="7">
    <source>
        <dbReference type="RuleBase" id="RU363032"/>
    </source>
</evidence>
<dbReference type="EMBL" id="JANQBD010000004">
    <property type="protein sequence ID" value="MCR8630984.1"/>
    <property type="molecule type" value="Genomic_DNA"/>
</dbReference>
<sequence length="270" mass="30845">MLALIAYPLVYGMVISLYDTNLLNKYDFKWLTNYKDVLTDPGFLKKLYITLKFTVLVVAGNFIVGFVLAILLSMNIKGRAVFRAILVLPWLFPEVVVALIWKWLYNPLYGLINYYLMEFHWVKEPLDLLGNPNLALFSVAIPAIWKGFPLVLVMIMAGLQSISQDLYEAAEIDGANAWQSIRNVMIPGLMPVLLVTLILETIWWFKHFTIIYLLTSGGPVDATSVLSIDIFKQAFEQFQFGRASATAVLVFIICLLISYLYRRLLRDDDK</sequence>
<accession>A0ABT1YCQ7</accession>
<evidence type="ECO:0000256" key="1">
    <source>
        <dbReference type="ARBA" id="ARBA00004651"/>
    </source>
</evidence>
<feature type="transmembrane region" description="Helical" evidence="7">
    <location>
        <begin position="84"/>
        <end position="104"/>
    </location>
</feature>
<feature type="transmembrane region" description="Helical" evidence="7">
    <location>
        <begin position="243"/>
        <end position="261"/>
    </location>
</feature>
<proteinExistence type="inferred from homology"/>
<protein>
    <submittedName>
        <fullName evidence="9">Sugar ABC transporter permease</fullName>
    </submittedName>
</protein>
<evidence type="ECO:0000259" key="8">
    <source>
        <dbReference type="PROSITE" id="PS50928"/>
    </source>
</evidence>
<evidence type="ECO:0000256" key="2">
    <source>
        <dbReference type="ARBA" id="ARBA00022448"/>
    </source>
</evidence>
<evidence type="ECO:0000256" key="6">
    <source>
        <dbReference type="ARBA" id="ARBA00023136"/>
    </source>
</evidence>
<keyword evidence="3" id="KW-1003">Cell membrane</keyword>
<feature type="transmembrane region" description="Helical" evidence="7">
    <location>
        <begin position="134"/>
        <end position="157"/>
    </location>
</feature>
<dbReference type="PANTHER" id="PTHR43005:SF1">
    <property type="entry name" value="SPERMIDINE_PUTRESCINE TRANSPORT SYSTEM PERMEASE PROTEIN"/>
    <property type="match status" value="1"/>
</dbReference>
<evidence type="ECO:0000256" key="3">
    <source>
        <dbReference type="ARBA" id="ARBA00022475"/>
    </source>
</evidence>
<keyword evidence="10" id="KW-1185">Reference proteome</keyword>
<evidence type="ECO:0000256" key="4">
    <source>
        <dbReference type="ARBA" id="ARBA00022692"/>
    </source>
</evidence>
<keyword evidence="4 7" id="KW-0812">Transmembrane</keyword>
<comment type="caution">
    <text evidence="9">The sequence shown here is derived from an EMBL/GenBank/DDBJ whole genome shotgun (WGS) entry which is preliminary data.</text>
</comment>
<keyword evidence="5 7" id="KW-1133">Transmembrane helix</keyword>
<organism evidence="9 10">
    <name type="scientific">Paenibacillus radicis</name>
    <name type="common">ex Xue et al. 2023</name>
    <dbReference type="NCBI Taxonomy" id="2972489"/>
    <lineage>
        <taxon>Bacteria</taxon>
        <taxon>Bacillati</taxon>
        <taxon>Bacillota</taxon>
        <taxon>Bacilli</taxon>
        <taxon>Bacillales</taxon>
        <taxon>Paenibacillaceae</taxon>
        <taxon>Paenibacillus</taxon>
    </lineage>
</organism>
<dbReference type="Proteomes" id="UP001300012">
    <property type="component" value="Unassembled WGS sequence"/>
</dbReference>
<comment type="subcellular location">
    <subcellularLocation>
        <location evidence="1 7">Cell membrane</location>
        <topology evidence="1 7">Multi-pass membrane protein</topology>
    </subcellularLocation>
</comment>
<evidence type="ECO:0000313" key="10">
    <source>
        <dbReference type="Proteomes" id="UP001300012"/>
    </source>
</evidence>
<feature type="transmembrane region" description="Helical" evidence="7">
    <location>
        <begin position="184"/>
        <end position="204"/>
    </location>
</feature>
<gene>
    <name evidence="9" type="ORF">NV381_07190</name>
</gene>
<dbReference type="Pfam" id="PF00528">
    <property type="entry name" value="BPD_transp_1"/>
    <property type="match status" value="1"/>
</dbReference>
<keyword evidence="6 7" id="KW-0472">Membrane</keyword>
<feature type="transmembrane region" description="Helical" evidence="7">
    <location>
        <begin position="47"/>
        <end position="72"/>
    </location>
</feature>
<dbReference type="InterPro" id="IPR035906">
    <property type="entry name" value="MetI-like_sf"/>
</dbReference>
<dbReference type="Gene3D" id="1.10.3720.10">
    <property type="entry name" value="MetI-like"/>
    <property type="match status" value="1"/>
</dbReference>
<dbReference type="CDD" id="cd06261">
    <property type="entry name" value="TM_PBP2"/>
    <property type="match status" value="1"/>
</dbReference>
<evidence type="ECO:0000256" key="5">
    <source>
        <dbReference type="ARBA" id="ARBA00022989"/>
    </source>
</evidence>
<reference evidence="9 10" key="1">
    <citation type="submission" date="2022-08" db="EMBL/GenBank/DDBJ databases">
        <title>Paenibacillus endoradicis sp. nov., Paenibacillus radicibacter sp. nov and Paenibacillus pararadicis sp. nov., three cold-adapted plant growth-promoting bacteria isolated from root of Larix gmelinii in Great Khingan.</title>
        <authorList>
            <person name="Xue H."/>
        </authorList>
    </citation>
    <scope>NUCLEOTIDE SEQUENCE [LARGE SCALE GENOMIC DNA]</scope>
    <source>
        <strain evidence="9 10">N5-1-1-5</strain>
    </source>
</reference>
<dbReference type="InterPro" id="IPR000515">
    <property type="entry name" value="MetI-like"/>
</dbReference>
<feature type="domain" description="ABC transmembrane type-1" evidence="8">
    <location>
        <begin position="47"/>
        <end position="261"/>
    </location>
</feature>
<dbReference type="RefSeq" id="WP_258212588.1">
    <property type="nucleotide sequence ID" value="NZ_JANQBD010000004.1"/>
</dbReference>
<name>A0ABT1YCQ7_9BACL</name>
<dbReference type="PROSITE" id="PS50928">
    <property type="entry name" value="ABC_TM1"/>
    <property type="match status" value="1"/>
</dbReference>
<dbReference type="SUPFAM" id="SSF161098">
    <property type="entry name" value="MetI-like"/>
    <property type="match status" value="1"/>
</dbReference>
<keyword evidence="2 7" id="KW-0813">Transport</keyword>